<name>A0ABT4EXZ3_9BACI</name>
<sequence>MKKDETAKAAGSRLLTNVNVKAYIDERMEELQIKKRVLH</sequence>
<dbReference type="Proteomes" id="UP001527052">
    <property type="component" value="Unassembled WGS sequence"/>
</dbReference>
<reference evidence="1 2" key="1">
    <citation type="submission" date="2022-05" db="EMBL/GenBank/DDBJ databases">
        <title>Genome Sequencing of Bee-Associated Microbes.</title>
        <authorList>
            <person name="Dunlap C."/>
        </authorList>
    </citation>
    <scope>NUCLEOTIDE SEQUENCE [LARGE SCALE GENOMIC DNA]</scope>
    <source>
        <strain evidence="1 2">NRRL BD-083</strain>
    </source>
</reference>
<organism evidence="1 2">
    <name type="scientific">Lysinibacillus xylanilyticus</name>
    <dbReference type="NCBI Taxonomy" id="582475"/>
    <lineage>
        <taxon>Bacteria</taxon>
        <taxon>Bacillati</taxon>
        <taxon>Bacillota</taxon>
        <taxon>Bacilli</taxon>
        <taxon>Bacillales</taxon>
        <taxon>Bacillaceae</taxon>
        <taxon>Lysinibacillus</taxon>
    </lineage>
</organism>
<dbReference type="EMBL" id="JAMDLZ010000042">
    <property type="protein sequence ID" value="MCY9549351.1"/>
    <property type="molecule type" value="Genomic_DNA"/>
</dbReference>
<dbReference type="Gene3D" id="1.10.10.1400">
    <property type="entry name" value="Terminase, small subunit, N-terminal DNA-binding domain, HTH motif"/>
    <property type="match status" value="1"/>
</dbReference>
<evidence type="ECO:0000313" key="1">
    <source>
        <dbReference type="EMBL" id="MCY9549351.1"/>
    </source>
</evidence>
<keyword evidence="2" id="KW-1185">Reference proteome</keyword>
<dbReference type="Pfam" id="PF03592">
    <property type="entry name" value="Terminase_2"/>
    <property type="match status" value="1"/>
</dbReference>
<protein>
    <submittedName>
        <fullName evidence="1">Terminase small subunit</fullName>
    </submittedName>
</protein>
<comment type="caution">
    <text evidence="1">The sequence shown here is derived from an EMBL/GenBank/DDBJ whole genome shotgun (WGS) entry which is preliminary data.</text>
</comment>
<dbReference type="InterPro" id="IPR038713">
    <property type="entry name" value="Terminase_Gp1_N_sf"/>
</dbReference>
<dbReference type="InterPro" id="IPR005335">
    <property type="entry name" value="Terminase_ssu"/>
</dbReference>
<accession>A0ABT4EXZ3</accession>
<gene>
    <name evidence="1" type="ORF">M5W82_20935</name>
</gene>
<evidence type="ECO:0000313" key="2">
    <source>
        <dbReference type="Proteomes" id="UP001527052"/>
    </source>
</evidence>
<proteinExistence type="predicted"/>
<dbReference type="RefSeq" id="WP_268639321.1">
    <property type="nucleotide sequence ID" value="NZ_JAMDLZ010000042.1"/>
</dbReference>